<evidence type="ECO:0000256" key="4">
    <source>
        <dbReference type="ARBA" id="ARBA00022801"/>
    </source>
</evidence>
<dbReference type="OrthoDB" id="2019149at2759"/>
<evidence type="ECO:0000256" key="1">
    <source>
        <dbReference type="ARBA" id="ARBA00005184"/>
    </source>
</evidence>
<dbReference type="EMBL" id="KN834762">
    <property type="protein sequence ID" value="KIK64052.1"/>
    <property type="molecule type" value="Genomic_DNA"/>
</dbReference>
<dbReference type="GO" id="GO:0045490">
    <property type="term" value="P:pectin catabolic process"/>
    <property type="evidence" value="ECO:0007669"/>
    <property type="project" value="UniProtKB-UniRule"/>
</dbReference>
<dbReference type="PANTHER" id="PTHR31321:SF57">
    <property type="entry name" value="PECTINESTERASE 53-RELATED"/>
    <property type="match status" value="1"/>
</dbReference>
<dbReference type="Pfam" id="PF01095">
    <property type="entry name" value="Pectinesterase"/>
    <property type="match status" value="1"/>
</dbReference>
<protein>
    <recommendedName>
        <fullName evidence="3 8">Pectinesterase</fullName>
        <ecNumber evidence="3 8">3.1.1.11</ecNumber>
    </recommendedName>
</protein>
<feature type="domain" description="Pectinesterase catalytic" evidence="9">
    <location>
        <begin position="42"/>
        <end position="323"/>
    </location>
</feature>
<comment type="pathway">
    <text evidence="1 8">Glycan metabolism; pectin degradation; 2-dehydro-3-deoxy-D-gluconate from pectin: step 1/5.</text>
</comment>
<gene>
    <name evidence="10" type="ORF">GYMLUDRAFT_259096</name>
</gene>
<evidence type="ECO:0000259" key="9">
    <source>
        <dbReference type="Pfam" id="PF01095"/>
    </source>
</evidence>
<dbReference type="PANTHER" id="PTHR31321">
    <property type="entry name" value="ACYL-COA THIOESTER HYDROLASE YBHC-RELATED"/>
    <property type="match status" value="1"/>
</dbReference>
<dbReference type="UniPathway" id="UPA00545">
    <property type="reaction ID" value="UER00823"/>
</dbReference>
<dbReference type="Gene3D" id="2.160.20.10">
    <property type="entry name" value="Single-stranded right-handed beta-helix, Pectin lyase-like"/>
    <property type="match status" value="1"/>
</dbReference>
<evidence type="ECO:0000313" key="11">
    <source>
        <dbReference type="Proteomes" id="UP000053593"/>
    </source>
</evidence>
<evidence type="ECO:0000256" key="2">
    <source>
        <dbReference type="ARBA" id="ARBA00008891"/>
    </source>
</evidence>
<comment type="subcellular location">
    <subcellularLocation>
        <location evidence="8">Secreted</location>
    </subcellularLocation>
</comment>
<name>A0A0D0CWA3_9AGAR</name>
<dbReference type="SUPFAM" id="SSF51126">
    <property type="entry name" value="Pectin lyase-like"/>
    <property type="match status" value="1"/>
</dbReference>
<keyword evidence="4 8" id="KW-0378">Hydrolase</keyword>
<keyword evidence="5 8" id="KW-0063">Aspartyl esterase</keyword>
<dbReference type="InterPro" id="IPR011050">
    <property type="entry name" value="Pectin_lyase_fold/virulence"/>
</dbReference>
<dbReference type="GO" id="GO:0005576">
    <property type="term" value="C:extracellular region"/>
    <property type="evidence" value="ECO:0007669"/>
    <property type="project" value="UniProtKB-SubCell"/>
</dbReference>
<organism evidence="10 11">
    <name type="scientific">Collybiopsis luxurians FD-317 M1</name>
    <dbReference type="NCBI Taxonomy" id="944289"/>
    <lineage>
        <taxon>Eukaryota</taxon>
        <taxon>Fungi</taxon>
        <taxon>Dikarya</taxon>
        <taxon>Basidiomycota</taxon>
        <taxon>Agaricomycotina</taxon>
        <taxon>Agaricomycetes</taxon>
        <taxon>Agaricomycetidae</taxon>
        <taxon>Agaricales</taxon>
        <taxon>Marasmiineae</taxon>
        <taxon>Omphalotaceae</taxon>
        <taxon>Collybiopsis</taxon>
        <taxon>Collybiopsis luxurians</taxon>
    </lineage>
</organism>
<evidence type="ECO:0000256" key="8">
    <source>
        <dbReference type="RuleBase" id="RU000589"/>
    </source>
</evidence>
<feature type="chain" id="PRO_5005112180" description="Pectinesterase" evidence="8">
    <location>
        <begin position="22"/>
        <end position="342"/>
    </location>
</feature>
<evidence type="ECO:0000256" key="7">
    <source>
        <dbReference type="PROSITE-ProRule" id="PRU10040"/>
    </source>
</evidence>
<evidence type="ECO:0000313" key="10">
    <source>
        <dbReference type="EMBL" id="KIK64052.1"/>
    </source>
</evidence>
<keyword evidence="8" id="KW-0732">Signal</keyword>
<reference evidence="10 11" key="1">
    <citation type="submission" date="2014-04" db="EMBL/GenBank/DDBJ databases">
        <title>Evolutionary Origins and Diversification of the Mycorrhizal Mutualists.</title>
        <authorList>
            <consortium name="DOE Joint Genome Institute"/>
            <consortium name="Mycorrhizal Genomics Consortium"/>
            <person name="Kohler A."/>
            <person name="Kuo A."/>
            <person name="Nagy L.G."/>
            <person name="Floudas D."/>
            <person name="Copeland A."/>
            <person name="Barry K.W."/>
            <person name="Cichocki N."/>
            <person name="Veneault-Fourrey C."/>
            <person name="LaButti K."/>
            <person name="Lindquist E.A."/>
            <person name="Lipzen A."/>
            <person name="Lundell T."/>
            <person name="Morin E."/>
            <person name="Murat C."/>
            <person name="Riley R."/>
            <person name="Ohm R."/>
            <person name="Sun H."/>
            <person name="Tunlid A."/>
            <person name="Henrissat B."/>
            <person name="Grigoriev I.V."/>
            <person name="Hibbett D.S."/>
            <person name="Martin F."/>
        </authorList>
    </citation>
    <scope>NUCLEOTIDE SEQUENCE [LARGE SCALE GENOMIC DNA]</scope>
    <source>
        <strain evidence="10 11">FD-317 M1</strain>
    </source>
</reference>
<evidence type="ECO:0000256" key="6">
    <source>
        <dbReference type="ARBA" id="ARBA00047928"/>
    </source>
</evidence>
<comment type="catalytic activity">
    <reaction evidence="6 8">
        <text>[(1-&gt;4)-alpha-D-galacturonosyl methyl ester](n) + n H2O = [(1-&gt;4)-alpha-D-galacturonosyl](n) + n methanol + n H(+)</text>
        <dbReference type="Rhea" id="RHEA:22380"/>
        <dbReference type="Rhea" id="RHEA-COMP:14570"/>
        <dbReference type="Rhea" id="RHEA-COMP:14573"/>
        <dbReference type="ChEBI" id="CHEBI:15377"/>
        <dbReference type="ChEBI" id="CHEBI:15378"/>
        <dbReference type="ChEBI" id="CHEBI:17790"/>
        <dbReference type="ChEBI" id="CHEBI:140522"/>
        <dbReference type="ChEBI" id="CHEBI:140523"/>
        <dbReference type="EC" id="3.1.1.11"/>
    </reaction>
</comment>
<dbReference type="PROSITE" id="PS00503">
    <property type="entry name" value="PECTINESTERASE_2"/>
    <property type="match status" value="1"/>
</dbReference>
<evidence type="ECO:0000256" key="3">
    <source>
        <dbReference type="ARBA" id="ARBA00013229"/>
    </source>
</evidence>
<feature type="active site" evidence="7">
    <location>
        <position position="187"/>
    </location>
</feature>
<comment type="function">
    <text evidence="8">Involved in maceration and soft-rotting of plant tissue.</text>
</comment>
<feature type="signal peptide" evidence="8">
    <location>
        <begin position="1"/>
        <end position="21"/>
    </location>
</feature>
<dbReference type="Proteomes" id="UP000053593">
    <property type="component" value="Unassembled WGS sequence"/>
</dbReference>
<dbReference type="InterPro" id="IPR012334">
    <property type="entry name" value="Pectin_lyas_fold"/>
</dbReference>
<dbReference type="HOGENOM" id="CLU_012243_1_0_1"/>
<accession>A0A0D0CWA3</accession>
<proteinExistence type="inferred from homology"/>
<keyword evidence="8" id="KW-0964">Secreted</keyword>
<keyword evidence="11" id="KW-1185">Reference proteome</keyword>
<dbReference type="InterPro" id="IPR000070">
    <property type="entry name" value="Pectinesterase_cat"/>
</dbReference>
<sequence>MLFCAFLTCLVSVLQFKKALAAGSSSRTSPPPGAIVVRQGTTNAGEFGTINEALASIPDDTSNQTLFLFPGSYLEQVHITRTGAVTIYGYTTDTSSYVQNEATITFNASATSLGDDASGTLRIRKSNFSMYNVNVKNTFIGSQAVAISQFGNQVGLYGCGFFGFQDTLYANAGAQVYLKGYIEGAVDFIFGSHGLAYFGGNVIGVKGPGYITANGRDSASDPGSYVFNQNTVVLTPDAPANTSGSFYFGRPWVDYAIVIFKNTVLEATPNPALWSLWDGNVSSVDHVLNADFNTTGPGAIDLDRASWAVELDADEAMNYSISSALGMTMGEIESWVDMDYFV</sequence>
<dbReference type="EC" id="3.1.1.11" evidence="3 8"/>
<dbReference type="InterPro" id="IPR033131">
    <property type="entry name" value="Pectinesterase_Asp_AS"/>
</dbReference>
<keyword evidence="8" id="KW-0961">Cell wall biogenesis/degradation</keyword>
<dbReference type="GO" id="GO:0030599">
    <property type="term" value="F:pectinesterase activity"/>
    <property type="evidence" value="ECO:0007669"/>
    <property type="project" value="UniProtKB-UniRule"/>
</dbReference>
<dbReference type="GO" id="GO:0042545">
    <property type="term" value="P:cell wall modification"/>
    <property type="evidence" value="ECO:0007669"/>
    <property type="project" value="UniProtKB-UniRule"/>
</dbReference>
<comment type="similarity">
    <text evidence="2">Belongs to the pectinesterase family.</text>
</comment>
<evidence type="ECO:0000256" key="5">
    <source>
        <dbReference type="ARBA" id="ARBA00023085"/>
    </source>
</evidence>
<dbReference type="AlphaFoldDB" id="A0A0D0CWA3"/>